<evidence type="ECO:0000313" key="1">
    <source>
        <dbReference type="Proteomes" id="UP000492821"/>
    </source>
</evidence>
<dbReference type="Proteomes" id="UP000492821">
    <property type="component" value="Unassembled WGS sequence"/>
</dbReference>
<sequence length="204" mass="23078">MPLITSLKGGRREMMYGMLCNNINMQNDAISFEDTRRRKKEKYADIEQILKEKGYKTFNDAFIVGSLGSFDPANEACIRRLRITPRYATLMKKLMVSDVIKWSRDIYVEHVTGIRQYAEDPLFFDVTASRQRCSSRQASAIGDDGGGDRNLIRGSVLAEGPDLLPVVKDVVKKVLVAVISAFQALFRQGYSTMCVFVRSSLFKL</sequence>
<keyword evidence="1" id="KW-1185">Reference proteome</keyword>
<organism evidence="1 2">
    <name type="scientific">Panagrellus redivivus</name>
    <name type="common">Microworm</name>
    <dbReference type="NCBI Taxonomy" id="6233"/>
    <lineage>
        <taxon>Eukaryota</taxon>
        <taxon>Metazoa</taxon>
        <taxon>Ecdysozoa</taxon>
        <taxon>Nematoda</taxon>
        <taxon>Chromadorea</taxon>
        <taxon>Rhabditida</taxon>
        <taxon>Tylenchina</taxon>
        <taxon>Panagrolaimomorpha</taxon>
        <taxon>Panagrolaimoidea</taxon>
        <taxon>Panagrolaimidae</taxon>
        <taxon>Panagrellus</taxon>
    </lineage>
</organism>
<reference evidence="1" key="1">
    <citation type="journal article" date="2013" name="Genetics">
        <title>The draft genome and transcriptome of Panagrellus redivivus are shaped by the harsh demands of a free-living lifestyle.</title>
        <authorList>
            <person name="Srinivasan J."/>
            <person name="Dillman A.R."/>
            <person name="Macchietto M.G."/>
            <person name="Heikkinen L."/>
            <person name="Lakso M."/>
            <person name="Fracchia K.M."/>
            <person name="Antoshechkin I."/>
            <person name="Mortazavi A."/>
            <person name="Wong G."/>
            <person name="Sternberg P.W."/>
        </authorList>
    </citation>
    <scope>NUCLEOTIDE SEQUENCE [LARGE SCALE GENOMIC DNA]</scope>
    <source>
        <strain evidence="1">MT8872</strain>
    </source>
</reference>
<evidence type="ECO:0000313" key="2">
    <source>
        <dbReference type="WBParaSite" id="Pan_g684.t1"/>
    </source>
</evidence>
<name>A0A7E4W650_PANRE</name>
<dbReference type="AlphaFoldDB" id="A0A7E4W650"/>
<protein>
    <submittedName>
        <fullName evidence="2">DUF3231 family protein</fullName>
    </submittedName>
</protein>
<accession>A0A7E4W650</accession>
<dbReference type="WBParaSite" id="Pan_g684.t1">
    <property type="protein sequence ID" value="Pan_g684.t1"/>
    <property type="gene ID" value="Pan_g684"/>
</dbReference>
<proteinExistence type="predicted"/>
<reference evidence="2" key="2">
    <citation type="submission" date="2020-10" db="UniProtKB">
        <authorList>
            <consortium name="WormBaseParasite"/>
        </authorList>
    </citation>
    <scope>IDENTIFICATION</scope>
</reference>